<feature type="domain" description="E2F/DP family winged-helix DNA-binding" evidence="7">
    <location>
        <begin position="19"/>
        <end position="85"/>
    </location>
</feature>
<dbReference type="InterPro" id="IPR036388">
    <property type="entry name" value="WH-like_DNA-bd_sf"/>
</dbReference>
<evidence type="ECO:0000256" key="6">
    <source>
        <dbReference type="SAM" id="MobiDB-lite"/>
    </source>
</evidence>
<dbReference type="SUPFAM" id="SSF46785">
    <property type="entry name" value="Winged helix' DNA-binding domain"/>
    <property type="match status" value="1"/>
</dbReference>
<dbReference type="InterPro" id="IPR003316">
    <property type="entry name" value="E2F_WHTH_DNA-bd_dom"/>
</dbReference>
<dbReference type="GO" id="GO:0000981">
    <property type="term" value="F:DNA-binding transcription factor activity, RNA polymerase II-specific"/>
    <property type="evidence" value="ECO:0007669"/>
    <property type="project" value="TreeGrafter"/>
</dbReference>
<feature type="region of interest" description="Disordered" evidence="6">
    <location>
        <begin position="1"/>
        <end position="20"/>
    </location>
</feature>
<reference evidence="8" key="1">
    <citation type="submission" date="2025-08" db="UniProtKB">
        <authorList>
            <consortium name="Ensembl"/>
        </authorList>
    </citation>
    <scope>IDENTIFICATION</scope>
</reference>
<evidence type="ECO:0000313" key="8">
    <source>
        <dbReference type="Ensembl" id="ENSCCRP00015065280.1"/>
    </source>
</evidence>
<dbReference type="FunFam" id="1.10.10.10:FF:000008">
    <property type="entry name" value="E2F transcription factor 1"/>
    <property type="match status" value="1"/>
</dbReference>
<proteinExistence type="inferred from homology"/>
<evidence type="ECO:0000259" key="7">
    <source>
        <dbReference type="SMART" id="SM01372"/>
    </source>
</evidence>
<dbReference type="Pfam" id="PF02319">
    <property type="entry name" value="WHD_E2F_TDP"/>
    <property type="match status" value="1"/>
</dbReference>
<dbReference type="AlphaFoldDB" id="A0A8C1WDI0"/>
<accession>A0A8C1WDI0</accession>
<keyword evidence="3 5" id="KW-0238">DNA-binding</keyword>
<keyword evidence="4 5" id="KW-0804">Transcription</keyword>
<evidence type="ECO:0000256" key="3">
    <source>
        <dbReference type="ARBA" id="ARBA00023125"/>
    </source>
</evidence>
<evidence type="ECO:0000313" key="9">
    <source>
        <dbReference type="Proteomes" id="UP000694700"/>
    </source>
</evidence>
<dbReference type="Ensembl" id="ENSCCRT00015067438.1">
    <property type="protein sequence ID" value="ENSCCRP00015065280.1"/>
    <property type="gene ID" value="ENSCCRG00015026640.1"/>
</dbReference>
<dbReference type="Gene3D" id="1.10.10.10">
    <property type="entry name" value="Winged helix-like DNA-binding domain superfamily/Winged helix DNA-binding domain"/>
    <property type="match status" value="1"/>
</dbReference>
<dbReference type="SMART" id="SM01372">
    <property type="entry name" value="E2F_TDP"/>
    <property type="match status" value="1"/>
</dbReference>
<keyword evidence="5" id="KW-0539">Nucleus</keyword>
<dbReference type="PANTHER" id="PTHR12081:SF35">
    <property type="entry name" value="TRANSCRIPTION FACTOR E2F5"/>
    <property type="match status" value="1"/>
</dbReference>
<dbReference type="GO" id="GO:0090575">
    <property type="term" value="C:RNA polymerase II transcription regulator complex"/>
    <property type="evidence" value="ECO:0007669"/>
    <property type="project" value="TreeGrafter"/>
</dbReference>
<dbReference type="GO" id="GO:0000978">
    <property type="term" value="F:RNA polymerase II cis-regulatory region sequence-specific DNA binding"/>
    <property type="evidence" value="ECO:0007669"/>
    <property type="project" value="InterPro"/>
</dbReference>
<dbReference type="Proteomes" id="UP000694700">
    <property type="component" value="Unplaced"/>
</dbReference>
<evidence type="ECO:0000256" key="5">
    <source>
        <dbReference type="RuleBase" id="RU003796"/>
    </source>
</evidence>
<comment type="similarity">
    <text evidence="1 5">Belongs to the E2F/DP family.</text>
</comment>
<name>A0A8C1WDI0_CYPCA</name>
<organism evidence="8 9">
    <name type="scientific">Cyprinus carpio</name>
    <name type="common">Common carp</name>
    <dbReference type="NCBI Taxonomy" id="7962"/>
    <lineage>
        <taxon>Eukaryota</taxon>
        <taxon>Metazoa</taxon>
        <taxon>Chordata</taxon>
        <taxon>Craniata</taxon>
        <taxon>Vertebrata</taxon>
        <taxon>Euteleostomi</taxon>
        <taxon>Actinopterygii</taxon>
        <taxon>Neopterygii</taxon>
        <taxon>Teleostei</taxon>
        <taxon>Ostariophysi</taxon>
        <taxon>Cypriniformes</taxon>
        <taxon>Cyprinidae</taxon>
        <taxon>Cyprininae</taxon>
        <taxon>Cyprinus</taxon>
    </lineage>
</organism>
<evidence type="ECO:0000256" key="1">
    <source>
        <dbReference type="ARBA" id="ARBA00010940"/>
    </source>
</evidence>
<feature type="compositionally biased region" description="Polar residues" evidence="6">
    <location>
        <begin position="1"/>
        <end position="17"/>
    </location>
</feature>
<protein>
    <submittedName>
        <fullName evidence="8">E2F transcription factor 5</fullName>
    </submittedName>
</protein>
<dbReference type="InterPro" id="IPR036390">
    <property type="entry name" value="WH_DNA-bd_sf"/>
</dbReference>
<comment type="subcellular location">
    <subcellularLocation>
        <location evidence="5">Nucleus</location>
    </subcellularLocation>
</comment>
<dbReference type="InterPro" id="IPR015633">
    <property type="entry name" value="E2F"/>
</dbReference>
<dbReference type="PANTHER" id="PTHR12081">
    <property type="entry name" value="TRANSCRIPTION FACTOR E2F"/>
    <property type="match status" value="1"/>
</dbReference>
<evidence type="ECO:0000256" key="2">
    <source>
        <dbReference type="ARBA" id="ARBA00023015"/>
    </source>
</evidence>
<sequence>MAESNSASFPHTAPNGSSRHEKSLGLLTVKFVTLLQEAKDGVLDLKVAADSLAVKQKRRIYDITNVLEGIGLIEKKTKNTIQWKGESSGCQPQEVLEQVELLKANIADLEIQERELDMQKACLNELQLFFSTLLATAKPLNYGFSSHLIFCQSPVCVFANECMFLRRMQKH</sequence>
<evidence type="ECO:0000256" key="4">
    <source>
        <dbReference type="ARBA" id="ARBA00023163"/>
    </source>
</evidence>
<keyword evidence="2 5" id="KW-0805">Transcription regulation</keyword>